<evidence type="ECO:0000313" key="3">
    <source>
        <dbReference type="Proteomes" id="UP000799750"/>
    </source>
</evidence>
<proteinExistence type="predicted"/>
<sequence>MSDSEGVGAVDEDLQYEHSGGEESGEDDLEGVGQSTTKALNIKTTYQPNWGGKEAFREFYQNWRDGIVKKFLSDIVHDVRDFKTTYKETSRAIVIEARHPSDNMLMGYIRFRWDKDEVGVLKLVNFKASLQLQHLGLGGTTKATDNNQAGQFGEGMKIAALVLKRSPLNHAVQLGASKYMWTFLFSARDKTLHCQLRRAKDITIRREKSAEKERISKGQPRELKSHIWEDVAVTIGASRIGRTSSGEKRNSVKVSLQAFRDWLTVTIDVSPPSEKIRTSHGDLILDPKFENKTYLKGLLLLNPSASGKKFRFGYNFLNGTTGRDRANLANARDEARKLAGIWGEALSTDNDSSETSLVAKYTRMLREELQSSADVSEADQFVPESAVKKIWAYLIGSNHGNGDNLRPFYYFSSGGTHDAHIIRECLKREPVLLSKQLWDMFTKYSLCRTPERERHHLFLQAKKTVLPSTCFFEHISRCLKACLASHPVTADMGISFVHTENLRIDAVYTRSSKELKIDDKWLTYEGAHEQNMCDFGKEEMEGLLKGKAAGLFLCDHAVASLCHKVMDVFEARDIGDVSLGELKACLGSIVSIRISQMPRAVEVSRTSKDGELLVTWTCAERNAVADRTQKMLQVVLHRAETCAHTRASLLFKEDTCGCIKQARSLRDRSALFKDLDPTKAYFPMISRAESGAFYGLPPKGAWPVADPNISAPSAGPPKWTQGGKLDIRTQDWGGRFPGNHDWYHASNSLGGKGIIAQPKDQEPEGQEPDIPSARSNASKKRSAKAKNGEPSTPTPKRRRPNTGSKT</sequence>
<feature type="region of interest" description="Disordered" evidence="1">
    <location>
        <begin position="1"/>
        <end position="34"/>
    </location>
</feature>
<keyword evidence="3" id="KW-1185">Reference proteome</keyword>
<protein>
    <submittedName>
        <fullName evidence="2">Uncharacterized protein</fullName>
    </submittedName>
</protein>
<dbReference type="OrthoDB" id="3759480at2759"/>
<evidence type="ECO:0000256" key="1">
    <source>
        <dbReference type="SAM" id="MobiDB-lite"/>
    </source>
</evidence>
<dbReference type="EMBL" id="MU004186">
    <property type="protein sequence ID" value="KAF2497545.1"/>
    <property type="molecule type" value="Genomic_DNA"/>
</dbReference>
<evidence type="ECO:0000313" key="2">
    <source>
        <dbReference type="EMBL" id="KAF2497545.1"/>
    </source>
</evidence>
<dbReference type="Proteomes" id="UP000799750">
    <property type="component" value="Unassembled WGS sequence"/>
</dbReference>
<gene>
    <name evidence="2" type="ORF">BU16DRAFT_606081</name>
</gene>
<accession>A0A6A6QYL7</accession>
<dbReference type="AlphaFoldDB" id="A0A6A6QYL7"/>
<reference evidence="2" key="1">
    <citation type="journal article" date="2020" name="Stud. Mycol.">
        <title>101 Dothideomycetes genomes: a test case for predicting lifestyles and emergence of pathogens.</title>
        <authorList>
            <person name="Haridas S."/>
            <person name="Albert R."/>
            <person name="Binder M."/>
            <person name="Bloem J."/>
            <person name="Labutti K."/>
            <person name="Salamov A."/>
            <person name="Andreopoulos B."/>
            <person name="Baker S."/>
            <person name="Barry K."/>
            <person name="Bills G."/>
            <person name="Bluhm B."/>
            <person name="Cannon C."/>
            <person name="Castanera R."/>
            <person name="Culley D."/>
            <person name="Daum C."/>
            <person name="Ezra D."/>
            <person name="Gonzalez J."/>
            <person name="Henrissat B."/>
            <person name="Kuo A."/>
            <person name="Liang C."/>
            <person name="Lipzen A."/>
            <person name="Lutzoni F."/>
            <person name="Magnuson J."/>
            <person name="Mondo S."/>
            <person name="Nolan M."/>
            <person name="Ohm R."/>
            <person name="Pangilinan J."/>
            <person name="Park H.-J."/>
            <person name="Ramirez L."/>
            <person name="Alfaro M."/>
            <person name="Sun H."/>
            <person name="Tritt A."/>
            <person name="Yoshinaga Y."/>
            <person name="Zwiers L.-H."/>
            <person name="Turgeon B."/>
            <person name="Goodwin S."/>
            <person name="Spatafora J."/>
            <person name="Crous P."/>
            <person name="Grigoriev I."/>
        </authorList>
    </citation>
    <scope>NUCLEOTIDE SEQUENCE</scope>
    <source>
        <strain evidence="2">CBS 269.34</strain>
    </source>
</reference>
<name>A0A6A6QYL7_9PEZI</name>
<feature type="region of interest" description="Disordered" evidence="1">
    <location>
        <begin position="730"/>
        <end position="806"/>
    </location>
</feature>
<organism evidence="2 3">
    <name type="scientific">Lophium mytilinum</name>
    <dbReference type="NCBI Taxonomy" id="390894"/>
    <lineage>
        <taxon>Eukaryota</taxon>
        <taxon>Fungi</taxon>
        <taxon>Dikarya</taxon>
        <taxon>Ascomycota</taxon>
        <taxon>Pezizomycotina</taxon>
        <taxon>Dothideomycetes</taxon>
        <taxon>Pleosporomycetidae</taxon>
        <taxon>Mytilinidiales</taxon>
        <taxon>Mytilinidiaceae</taxon>
        <taxon>Lophium</taxon>
    </lineage>
</organism>